<name>A0A7J7MN35_9MAGN</name>
<evidence type="ECO:0000259" key="2">
    <source>
        <dbReference type="Pfam" id="PF06972"/>
    </source>
</evidence>
<feature type="compositionally biased region" description="Low complexity" evidence="1">
    <location>
        <begin position="784"/>
        <end position="797"/>
    </location>
</feature>
<feature type="compositionally biased region" description="Basic and acidic residues" evidence="1">
    <location>
        <begin position="62"/>
        <end position="84"/>
    </location>
</feature>
<evidence type="ECO:0000313" key="4">
    <source>
        <dbReference type="Proteomes" id="UP000541444"/>
    </source>
</evidence>
<feature type="compositionally biased region" description="Polar residues" evidence="1">
    <location>
        <begin position="306"/>
        <end position="316"/>
    </location>
</feature>
<protein>
    <recommendedName>
        <fullName evidence="2">GBF-interacting protein 1 N-terminal domain-containing protein</fullName>
    </recommendedName>
</protein>
<evidence type="ECO:0000256" key="1">
    <source>
        <dbReference type="SAM" id="MobiDB-lite"/>
    </source>
</evidence>
<dbReference type="EMBL" id="JACGCM010001377">
    <property type="protein sequence ID" value="KAF6156128.1"/>
    <property type="molecule type" value="Genomic_DNA"/>
</dbReference>
<feature type="compositionally biased region" description="Polar residues" evidence="1">
    <location>
        <begin position="494"/>
        <end position="519"/>
    </location>
</feature>
<organism evidence="3 4">
    <name type="scientific">Kingdonia uniflora</name>
    <dbReference type="NCBI Taxonomy" id="39325"/>
    <lineage>
        <taxon>Eukaryota</taxon>
        <taxon>Viridiplantae</taxon>
        <taxon>Streptophyta</taxon>
        <taxon>Embryophyta</taxon>
        <taxon>Tracheophyta</taxon>
        <taxon>Spermatophyta</taxon>
        <taxon>Magnoliopsida</taxon>
        <taxon>Ranunculales</taxon>
        <taxon>Circaeasteraceae</taxon>
        <taxon>Kingdonia</taxon>
    </lineage>
</organism>
<reference evidence="3 4" key="1">
    <citation type="journal article" date="2020" name="IScience">
        <title>Genome Sequencing of the Endangered Kingdonia uniflora (Circaeasteraceae, Ranunculales) Reveals Potential Mechanisms of Evolutionary Specialization.</title>
        <authorList>
            <person name="Sun Y."/>
            <person name="Deng T."/>
            <person name="Zhang A."/>
            <person name="Moore M.J."/>
            <person name="Landis J.B."/>
            <person name="Lin N."/>
            <person name="Zhang H."/>
            <person name="Zhang X."/>
            <person name="Huang J."/>
            <person name="Zhang X."/>
            <person name="Sun H."/>
            <person name="Wang H."/>
        </authorList>
    </citation>
    <scope>NUCLEOTIDE SEQUENCE [LARGE SCALE GENOMIC DNA]</scope>
    <source>
        <strain evidence="3">TB1705</strain>
        <tissue evidence="3">Leaf</tissue>
    </source>
</reference>
<dbReference type="PANTHER" id="PTHR46445">
    <property type="entry name" value="RNA POLYMERASE II DEGRADATION FACTOR-LIKE PROTEIN (DUF1296)"/>
    <property type="match status" value="1"/>
</dbReference>
<proteinExistence type="predicted"/>
<dbReference type="AlphaFoldDB" id="A0A7J7MN35"/>
<feature type="region of interest" description="Disordered" evidence="1">
    <location>
        <begin position="471"/>
        <end position="521"/>
    </location>
</feature>
<keyword evidence="4" id="KW-1185">Reference proteome</keyword>
<evidence type="ECO:0000313" key="3">
    <source>
        <dbReference type="EMBL" id="KAF6156128.1"/>
    </source>
</evidence>
<dbReference type="PANTHER" id="PTHR46445:SF3">
    <property type="entry name" value="RNA POLYMERASE II DEGRADATION FACTOR-LIKE PROTEIN (DUF1296)-RELATED"/>
    <property type="match status" value="1"/>
</dbReference>
<feature type="compositionally biased region" description="Polar residues" evidence="1">
    <location>
        <begin position="811"/>
        <end position="844"/>
    </location>
</feature>
<feature type="region of interest" description="Disordered" evidence="1">
    <location>
        <begin position="52"/>
        <end position="151"/>
    </location>
</feature>
<dbReference type="Pfam" id="PF06972">
    <property type="entry name" value="GIP1_N"/>
    <property type="match status" value="1"/>
</dbReference>
<feature type="region of interest" description="Disordered" evidence="1">
    <location>
        <begin position="254"/>
        <end position="330"/>
    </location>
</feature>
<feature type="compositionally biased region" description="Low complexity" evidence="1">
    <location>
        <begin position="255"/>
        <end position="267"/>
    </location>
</feature>
<gene>
    <name evidence="3" type="ORF">GIB67_024098</name>
</gene>
<dbReference type="SUPFAM" id="SSF46934">
    <property type="entry name" value="UBA-like"/>
    <property type="match status" value="1"/>
</dbReference>
<feature type="compositionally biased region" description="Polar residues" evidence="1">
    <location>
        <begin position="127"/>
        <end position="151"/>
    </location>
</feature>
<dbReference type="OrthoDB" id="762072at2759"/>
<feature type="region of interest" description="Disordered" evidence="1">
    <location>
        <begin position="784"/>
        <end position="844"/>
    </location>
</feature>
<dbReference type="InterPro" id="IPR009719">
    <property type="entry name" value="GIP1_N"/>
</dbReference>
<sequence length="844" mass="90827">MSSGGGNGGRGVVVPGIPASSKKMVQSLKEIVNCPEHEIYAMLKECDMDPNDTVHRLLSQDPFHEVKSKREKKKEIKETSETRPRGVSSTSNRGGRGGAERQVGRSVSTQFSSKPAYKKENGPNPFPTSSTYVAGVSGSTNNRRPTSFCDSVTAESKTQTIDMGDFMSSSPSQPSPVYQPAWVGVPGQVSMADIVKMGRPQAKASQHYVAPANTVQSVEHSNFPALESHHHLPSSWDPPSNISEAIHELPAIEQSSASGSAVSEPSATPDVYADSSLSSSLHTDMAPRLNSRSEEIRETDGGVTFANLTTDSISNRQTHEDGSGKASHFGMDSFTNTNSYQDHVHAFEDIEGINGSSQLSMPNYTISTGEDVSVAVSSAAAKLQQLGLRTEEIEMPPARENPAVILPNHLQVPTSDLSHLSFGSFGGISATYPGSFASNTLKNNLEEAPITADASSVGHSDTRNADYFGDEQLQSTSDNRDVNHRTGNGAETYDSPSSSQPEVIQQDTAEPTRGHQYNFSAPVPGYTLENNTQQNAAYAYPQANSQMQSHAPLASVMQAYTSSLQNNLPSSTDPPSREADLQYFLATQSMPTKYTTAVSSISGPTISMPENVKPGIFSTHGSNIASGQPTLSQHLALHPYAQQSLPLGAYSNMFPYPYGQNFYLPPSSFQQAYAANNTYPQSPAAAHGGAIKYTLPPYKNPTSSLPQSTGYGGFASSANIPANYQLNPSSTHSNTSIGYEDVLGSQYKDSSHYASLQQNENWLQGHGSRTVSPHPAAYYSIQGQNQQHSGYRQGQQQPSQHYGAAGYPSFYHSQAGISQDQQQNPNDGSQGQQAKQSHQMWPHY</sequence>
<dbReference type="Proteomes" id="UP000541444">
    <property type="component" value="Unassembled WGS sequence"/>
</dbReference>
<dbReference type="InterPro" id="IPR009060">
    <property type="entry name" value="UBA-like_sf"/>
</dbReference>
<feature type="compositionally biased region" description="Basic and acidic residues" evidence="1">
    <location>
        <begin position="291"/>
        <end position="300"/>
    </location>
</feature>
<comment type="caution">
    <text evidence="3">The sequence shown here is derived from an EMBL/GenBank/DDBJ whole genome shotgun (WGS) entry which is preliminary data.</text>
</comment>
<feature type="domain" description="GBF-interacting protein 1 N-terminal" evidence="2">
    <location>
        <begin position="17"/>
        <end position="75"/>
    </location>
</feature>
<accession>A0A7J7MN35</accession>